<name>A0A7C1AUR8_9BACT</name>
<evidence type="ECO:0000313" key="12">
    <source>
        <dbReference type="EMBL" id="HDL90239.1"/>
    </source>
</evidence>
<keyword evidence="7 11" id="KW-0342">GTP-binding</keyword>
<dbReference type="InterPro" id="IPR036025">
    <property type="entry name" value="RtcB-like_sf"/>
</dbReference>
<reference evidence="12" key="1">
    <citation type="journal article" date="2020" name="mSystems">
        <title>Genome- and Community-Level Interaction Insights into Carbon Utilization and Element Cycling Functions of Hydrothermarchaeota in Hydrothermal Sediment.</title>
        <authorList>
            <person name="Zhou Z."/>
            <person name="Liu Y."/>
            <person name="Xu W."/>
            <person name="Pan J."/>
            <person name="Luo Z.H."/>
            <person name="Li M."/>
        </authorList>
    </citation>
    <scope>NUCLEOTIDE SEQUENCE [LARGE SCALE GENOMIC DNA]</scope>
    <source>
        <strain evidence="12">HyVt-19</strain>
    </source>
</reference>
<dbReference type="GO" id="GO:0006396">
    <property type="term" value="P:RNA processing"/>
    <property type="evidence" value="ECO:0007669"/>
    <property type="project" value="InterPro"/>
</dbReference>
<keyword evidence="8" id="KW-0464">Manganese</keyword>
<feature type="binding site" evidence="11">
    <location>
        <position position="41"/>
    </location>
    <ligand>
        <name>GMP</name>
        <dbReference type="ChEBI" id="CHEBI:58115"/>
    </ligand>
</feature>
<dbReference type="Pfam" id="PF01139">
    <property type="entry name" value="RtcB"/>
    <property type="match status" value="1"/>
</dbReference>
<dbReference type="Proteomes" id="UP000886355">
    <property type="component" value="Unassembled WGS sequence"/>
</dbReference>
<keyword evidence="3 12" id="KW-0436">Ligase</keyword>
<evidence type="ECO:0000256" key="10">
    <source>
        <dbReference type="PIRSR" id="PIRSR601233-1"/>
    </source>
</evidence>
<dbReference type="GO" id="GO:0042245">
    <property type="term" value="P:RNA repair"/>
    <property type="evidence" value="ECO:0007669"/>
    <property type="project" value="UniProtKB-KW"/>
</dbReference>
<accession>A0A7C1AUR8</accession>
<dbReference type="InterPro" id="IPR001233">
    <property type="entry name" value="RtcB"/>
</dbReference>
<keyword evidence="5 11" id="KW-0547">Nucleotide-binding</keyword>
<dbReference type="Gene3D" id="3.90.1860.10">
    <property type="entry name" value="tRNA-splicing ligase RtcB"/>
    <property type="match status" value="1"/>
</dbReference>
<evidence type="ECO:0000256" key="9">
    <source>
        <dbReference type="ARBA" id="ARBA00047746"/>
    </source>
</evidence>
<dbReference type="PANTHER" id="PTHR11118">
    <property type="entry name" value="RNA-SPLICING LIGASE RTCB HOMOLOG"/>
    <property type="match status" value="1"/>
</dbReference>
<feature type="binding site" evidence="11">
    <location>
        <begin position="34"/>
        <end position="37"/>
    </location>
    <ligand>
        <name>GMP</name>
        <dbReference type="ChEBI" id="CHEBI:58115"/>
    </ligand>
</feature>
<evidence type="ECO:0000256" key="4">
    <source>
        <dbReference type="ARBA" id="ARBA00022723"/>
    </source>
</evidence>
<comment type="catalytic activity">
    <reaction evidence="9">
        <text>a 3'-end 3'-phospho-ribonucleotide-RNA + a 5'-end dephospho-ribonucleoside-RNA + GTP = a ribonucleotidyl-ribonucleotide-RNA + GMP + diphosphate</text>
        <dbReference type="Rhea" id="RHEA:68076"/>
        <dbReference type="Rhea" id="RHEA-COMP:10463"/>
        <dbReference type="Rhea" id="RHEA-COMP:13936"/>
        <dbReference type="Rhea" id="RHEA-COMP:17355"/>
        <dbReference type="ChEBI" id="CHEBI:33019"/>
        <dbReference type="ChEBI" id="CHEBI:37565"/>
        <dbReference type="ChEBI" id="CHEBI:58115"/>
        <dbReference type="ChEBI" id="CHEBI:83062"/>
        <dbReference type="ChEBI" id="CHEBI:138284"/>
        <dbReference type="ChEBI" id="CHEBI:173118"/>
        <dbReference type="EC" id="6.5.1.8"/>
    </reaction>
</comment>
<evidence type="ECO:0000256" key="1">
    <source>
        <dbReference type="ARBA" id="ARBA00001936"/>
    </source>
</evidence>
<evidence type="ECO:0000256" key="2">
    <source>
        <dbReference type="ARBA" id="ARBA00012726"/>
    </source>
</evidence>
<evidence type="ECO:0000256" key="5">
    <source>
        <dbReference type="ARBA" id="ARBA00022741"/>
    </source>
</evidence>
<sequence>TVCVHRKGATRSFGPNRPEVPETYRQVGQPVLIPGDMGRYSYILVGTEQAMSETFGSTCHGAGRLLSRHQAIKAAKGRSIVQELASQGVYVKGASKGTIREEMPQAYKDVSIVVDVVHNAGISRKVARLKPVGVMKG</sequence>
<feature type="non-terminal residue" evidence="12">
    <location>
        <position position="1"/>
    </location>
</feature>
<dbReference type="SUPFAM" id="SSF103365">
    <property type="entry name" value="Hypothetical protein PH1602"/>
    <property type="match status" value="1"/>
</dbReference>
<evidence type="ECO:0000256" key="3">
    <source>
        <dbReference type="ARBA" id="ARBA00022598"/>
    </source>
</evidence>
<dbReference type="GO" id="GO:0005525">
    <property type="term" value="F:GTP binding"/>
    <property type="evidence" value="ECO:0007669"/>
    <property type="project" value="UniProtKB-KW"/>
</dbReference>
<dbReference type="AlphaFoldDB" id="A0A7C1AUR8"/>
<comment type="cofactor">
    <cofactor evidence="1">
        <name>Mn(2+)</name>
        <dbReference type="ChEBI" id="CHEBI:29035"/>
    </cofactor>
</comment>
<dbReference type="EMBL" id="DQZW01000237">
    <property type="protein sequence ID" value="HDL90239.1"/>
    <property type="molecule type" value="Genomic_DNA"/>
</dbReference>
<gene>
    <name evidence="12" type="ORF">ENG14_04990</name>
</gene>
<dbReference type="PANTHER" id="PTHR11118:SF1">
    <property type="entry name" value="RNA-SPLICING LIGASE RTCB HOMOLOG"/>
    <property type="match status" value="1"/>
</dbReference>
<feature type="active site" description="GMP-histidine intermediate" evidence="10">
    <location>
        <position position="60"/>
    </location>
</feature>
<proteinExistence type="predicted"/>
<dbReference type="GO" id="GO:0046872">
    <property type="term" value="F:metal ion binding"/>
    <property type="evidence" value="ECO:0007669"/>
    <property type="project" value="UniProtKB-KW"/>
</dbReference>
<evidence type="ECO:0000256" key="6">
    <source>
        <dbReference type="ARBA" id="ARBA00022800"/>
    </source>
</evidence>
<dbReference type="GO" id="GO:0170057">
    <property type="term" value="F:RNA ligase (GTP) activity"/>
    <property type="evidence" value="ECO:0007669"/>
    <property type="project" value="UniProtKB-EC"/>
</dbReference>
<feature type="binding site" evidence="11">
    <location>
        <begin position="60"/>
        <end position="63"/>
    </location>
    <ligand>
        <name>GMP</name>
        <dbReference type="ChEBI" id="CHEBI:58115"/>
    </ligand>
</feature>
<comment type="caution">
    <text evidence="12">The sequence shown here is derived from an EMBL/GenBank/DDBJ whole genome shotgun (WGS) entry which is preliminary data.</text>
</comment>
<evidence type="ECO:0000256" key="7">
    <source>
        <dbReference type="ARBA" id="ARBA00023134"/>
    </source>
</evidence>
<feature type="binding site" evidence="11">
    <location>
        <position position="136"/>
    </location>
    <ligand>
        <name>GMP</name>
        <dbReference type="ChEBI" id="CHEBI:58115"/>
    </ligand>
</feature>
<organism evidence="12">
    <name type="scientific">Thermodesulforhabdus norvegica</name>
    <dbReference type="NCBI Taxonomy" id="39841"/>
    <lineage>
        <taxon>Bacteria</taxon>
        <taxon>Pseudomonadati</taxon>
        <taxon>Thermodesulfobacteriota</taxon>
        <taxon>Syntrophobacteria</taxon>
        <taxon>Syntrophobacterales</taxon>
        <taxon>Thermodesulforhabdaceae</taxon>
        <taxon>Thermodesulforhabdus</taxon>
    </lineage>
</organism>
<dbReference type="EC" id="6.5.1.8" evidence="2"/>
<evidence type="ECO:0000256" key="11">
    <source>
        <dbReference type="PIRSR" id="PIRSR601233-2"/>
    </source>
</evidence>
<keyword evidence="4" id="KW-0479">Metal-binding</keyword>
<protein>
    <recommendedName>
        <fullName evidence="2">3'-phosphate/5'-hydroxy nucleic acid ligase</fullName>
        <ecNumber evidence="2">6.5.1.8</ecNumber>
    </recommendedName>
</protein>
<keyword evidence="6" id="KW-0692">RNA repair</keyword>
<dbReference type="GO" id="GO:0003972">
    <property type="term" value="F:RNA ligase (ATP) activity"/>
    <property type="evidence" value="ECO:0007669"/>
    <property type="project" value="TreeGrafter"/>
</dbReference>
<evidence type="ECO:0000256" key="8">
    <source>
        <dbReference type="ARBA" id="ARBA00023211"/>
    </source>
</evidence>